<sequence length="329" mass="36562">MCSAPLVAPLPPIFPPPRLLNRLKGDGLRTILEEKLLYTEGLEGKYSSVVVLLQWHHLQIFTRPRGLYIPPWVREFYTSYGELVLKSKKKASEFRLDKLVTVRGVKVSCNASLPTPTSGSSGTSIPSSSSQAPDTSSSSQTTKITQAMILRMGHLAHSAYVRATQLESSTPFMIEVAILVVLTPLQTSIDLLTTRVEAYENRQGETFEIPTLKDKVAYLRKDIDYLRSTDFTSLLEVAYDLDTPETSVIPPATTGDVLRDEAVVNESDAETDDEQMAIREKNIYRDLPDLGETIMQSVIQTSQTETSMTAPSGYRTVMSPQLDSFKAMF</sequence>
<evidence type="ECO:0000313" key="3">
    <source>
        <dbReference type="Proteomes" id="UP001234989"/>
    </source>
</evidence>
<evidence type="ECO:0008006" key="4">
    <source>
        <dbReference type="Google" id="ProtNLM"/>
    </source>
</evidence>
<organism evidence="2 3">
    <name type="scientific">Solanum verrucosum</name>
    <dbReference type="NCBI Taxonomy" id="315347"/>
    <lineage>
        <taxon>Eukaryota</taxon>
        <taxon>Viridiplantae</taxon>
        <taxon>Streptophyta</taxon>
        <taxon>Embryophyta</taxon>
        <taxon>Tracheophyta</taxon>
        <taxon>Spermatophyta</taxon>
        <taxon>Magnoliopsida</taxon>
        <taxon>eudicotyledons</taxon>
        <taxon>Gunneridae</taxon>
        <taxon>Pentapetalae</taxon>
        <taxon>asterids</taxon>
        <taxon>lamiids</taxon>
        <taxon>Solanales</taxon>
        <taxon>Solanaceae</taxon>
        <taxon>Solanoideae</taxon>
        <taxon>Solaneae</taxon>
        <taxon>Solanum</taxon>
    </lineage>
</organism>
<evidence type="ECO:0000313" key="2">
    <source>
        <dbReference type="EMBL" id="WMV09060.1"/>
    </source>
</evidence>
<dbReference type="AlphaFoldDB" id="A0AAF0PTP0"/>
<name>A0AAF0PTP0_SOLVR</name>
<gene>
    <name evidence="2" type="ORF">MTR67_002445</name>
</gene>
<accession>A0AAF0PTP0</accession>
<dbReference type="Proteomes" id="UP001234989">
    <property type="component" value="Chromosome 1"/>
</dbReference>
<dbReference type="EMBL" id="CP133612">
    <property type="protein sequence ID" value="WMV09060.1"/>
    <property type="molecule type" value="Genomic_DNA"/>
</dbReference>
<reference evidence="2" key="1">
    <citation type="submission" date="2023-08" db="EMBL/GenBank/DDBJ databases">
        <title>A de novo genome assembly of Solanum verrucosum Schlechtendal, a Mexican diploid species geographically isolated from the other diploid A-genome species in potato relatives.</title>
        <authorList>
            <person name="Hosaka K."/>
        </authorList>
    </citation>
    <scope>NUCLEOTIDE SEQUENCE</scope>
    <source>
        <tissue evidence="2">Young leaves</tissue>
    </source>
</reference>
<evidence type="ECO:0000256" key="1">
    <source>
        <dbReference type="SAM" id="MobiDB-lite"/>
    </source>
</evidence>
<feature type="region of interest" description="Disordered" evidence="1">
    <location>
        <begin position="113"/>
        <end position="139"/>
    </location>
</feature>
<dbReference type="PANTHER" id="PTHR33180">
    <property type="entry name" value="PHOTOSYSTEM II CP43 REACTION CENTER PROTEIN"/>
    <property type="match status" value="1"/>
</dbReference>
<dbReference type="PANTHER" id="PTHR33180:SF31">
    <property type="entry name" value="POLYPROTEIN PROTEIN"/>
    <property type="match status" value="1"/>
</dbReference>
<protein>
    <recommendedName>
        <fullName evidence="4">Polyprotein protein</fullName>
    </recommendedName>
</protein>
<keyword evidence="3" id="KW-1185">Reference proteome</keyword>
<proteinExistence type="predicted"/>